<dbReference type="Proteomes" id="UP001598130">
    <property type="component" value="Unassembled WGS sequence"/>
</dbReference>
<evidence type="ECO:0000313" key="1">
    <source>
        <dbReference type="EMBL" id="MFD3266299.1"/>
    </source>
</evidence>
<dbReference type="CDD" id="cd19166">
    <property type="entry name" value="HemeO-bac"/>
    <property type="match status" value="1"/>
</dbReference>
<comment type="caution">
    <text evidence="1">The sequence shown here is derived from an EMBL/GenBank/DDBJ whole genome shotgun (WGS) entry which is preliminary data.</text>
</comment>
<gene>
    <name evidence="1" type="ORF">OCL97_20335</name>
</gene>
<evidence type="ECO:0000313" key="2">
    <source>
        <dbReference type="Proteomes" id="UP001598130"/>
    </source>
</evidence>
<dbReference type="RefSeq" id="WP_377371562.1">
    <property type="nucleotide sequence ID" value="NZ_JAOTJD010000053.1"/>
</dbReference>
<sequence length="189" mass="20320">MVETVLGRLRAATADAHQRLETRLDIVEQLTAPAARRRLAERFHAWHVGSESAMAPLLSDIVGLGYAGRRRSVELTSDLAVLGGQPQTGRRIPAPANSAEAMGRLYVLEALTLGGKAIARQVAARGLNMKGLSFLDPYGAEAGERWRKFVLIAEREGAVSDKACEAMVRGAVAGFSQAERWLCEPTVAA</sequence>
<dbReference type="SUPFAM" id="SSF48613">
    <property type="entry name" value="Heme oxygenase-like"/>
    <property type="match status" value="1"/>
</dbReference>
<reference evidence="1 2" key="1">
    <citation type="submission" date="2022-09" db="EMBL/GenBank/DDBJ databases">
        <title>New species of Phenylobacterium.</title>
        <authorList>
            <person name="Mieszkin S."/>
        </authorList>
    </citation>
    <scope>NUCLEOTIDE SEQUENCE [LARGE SCALE GENOMIC DNA]</scope>
    <source>
        <strain evidence="1 2">HK31-G</strain>
    </source>
</reference>
<keyword evidence="2" id="KW-1185">Reference proteome</keyword>
<dbReference type="EMBL" id="JAOTJD010000053">
    <property type="protein sequence ID" value="MFD3266299.1"/>
    <property type="molecule type" value="Genomic_DNA"/>
</dbReference>
<accession>A0ABW6CU35</accession>
<dbReference type="Gene3D" id="1.20.910.10">
    <property type="entry name" value="Heme oxygenase-like"/>
    <property type="match status" value="1"/>
</dbReference>
<name>A0ABW6CU35_9CAUL</name>
<proteinExistence type="predicted"/>
<organism evidence="1 2">
    <name type="scientific">Phenylobacterium ferrooxidans</name>
    <dbReference type="NCBI Taxonomy" id="2982689"/>
    <lineage>
        <taxon>Bacteria</taxon>
        <taxon>Pseudomonadati</taxon>
        <taxon>Pseudomonadota</taxon>
        <taxon>Alphaproteobacteria</taxon>
        <taxon>Caulobacterales</taxon>
        <taxon>Caulobacteraceae</taxon>
        <taxon>Phenylobacterium</taxon>
    </lineage>
</organism>
<dbReference type="InterPro" id="IPR016084">
    <property type="entry name" value="Haem_Oase-like_multi-hlx"/>
</dbReference>
<protein>
    <submittedName>
        <fullName evidence="1">Biliverdin-producing heme oxygenase</fullName>
    </submittedName>
</protein>